<keyword evidence="1" id="KW-0732">Signal</keyword>
<reference evidence="2" key="1">
    <citation type="journal article" date="2020" name="Nat. Commun.">
        <title>Large-scale genome sequencing of mycorrhizal fungi provides insights into the early evolution of symbiotic traits.</title>
        <authorList>
            <person name="Miyauchi S."/>
            <person name="Kiss E."/>
            <person name="Kuo A."/>
            <person name="Drula E."/>
            <person name="Kohler A."/>
            <person name="Sanchez-Garcia M."/>
            <person name="Morin E."/>
            <person name="Andreopoulos B."/>
            <person name="Barry K.W."/>
            <person name="Bonito G."/>
            <person name="Buee M."/>
            <person name="Carver A."/>
            <person name="Chen C."/>
            <person name="Cichocki N."/>
            <person name="Clum A."/>
            <person name="Culley D."/>
            <person name="Crous P.W."/>
            <person name="Fauchery L."/>
            <person name="Girlanda M."/>
            <person name="Hayes R.D."/>
            <person name="Keri Z."/>
            <person name="LaButti K."/>
            <person name="Lipzen A."/>
            <person name="Lombard V."/>
            <person name="Magnuson J."/>
            <person name="Maillard F."/>
            <person name="Murat C."/>
            <person name="Nolan M."/>
            <person name="Ohm R.A."/>
            <person name="Pangilinan J."/>
            <person name="Pereira M.F."/>
            <person name="Perotto S."/>
            <person name="Peter M."/>
            <person name="Pfister S."/>
            <person name="Riley R."/>
            <person name="Sitrit Y."/>
            <person name="Stielow J.B."/>
            <person name="Szollosi G."/>
            <person name="Zifcakova L."/>
            <person name="Stursova M."/>
            <person name="Spatafora J.W."/>
            <person name="Tedersoo L."/>
            <person name="Vaario L.M."/>
            <person name="Yamada A."/>
            <person name="Yan M."/>
            <person name="Wang P."/>
            <person name="Xu J."/>
            <person name="Bruns T."/>
            <person name="Baldrian P."/>
            <person name="Vilgalys R."/>
            <person name="Dunand C."/>
            <person name="Henrissat B."/>
            <person name="Grigoriev I.V."/>
            <person name="Hibbett D."/>
            <person name="Nagy L.G."/>
            <person name="Martin F.M."/>
        </authorList>
    </citation>
    <scope>NUCLEOTIDE SEQUENCE</scope>
    <source>
        <strain evidence="2">UH-Tt-Lm1</strain>
    </source>
</reference>
<name>A0A9P6HDL1_9AGAM</name>
<evidence type="ECO:0000256" key="1">
    <source>
        <dbReference type="SAM" id="SignalP"/>
    </source>
</evidence>
<dbReference type="EMBL" id="WIUZ02000010">
    <property type="protein sequence ID" value="KAF9783419.1"/>
    <property type="molecule type" value="Genomic_DNA"/>
</dbReference>
<comment type="caution">
    <text evidence="2">The sequence shown here is derived from an EMBL/GenBank/DDBJ whole genome shotgun (WGS) entry which is preliminary data.</text>
</comment>
<gene>
    <name evidence="2" type="ORF">BJ322DRAFT_1070696</name>
</gene>
<evidence type="ECO:0000313" key="2">
    <source>
        <dbReference type="EMBL" id="KAF9783419.1"/>
    </source>
</evidence>
<evidence type="ECO:0000313" key="3">
    <source>
        <dbReference type="Proteomes" id="UP000736335"/>
    </source>
</evidence>
<feature type="signal peptide" evidence="1">
    <location>
        <begin position="1"/>
        <end position="27"/>
    </location>
</feature>
<feature type="chain" id="PRO_5040391025" description="Secreted protein" evidence="1">
    <location>
        <begin position="28"/>
        <end position="80"/>
    </location>
</feature>
<protein>
    <recommendedName>
        <fullName evidence="4">Secreted protein</fullName>
    </recommendedName>
</protein>
<dbReference type="AlphaFoldDB" id="A0A9P6HDL1"/>
<sequence>MHKARRFQLTWLWGSLVPLMITRLMLSLKKAANTPGPIWGTNGQLESVRFARRTFGGTERRNDDIAMRPLTSEAINLSES</sequence>
<dbReference type="Proteomes" id="UP000736335">
    <property type="component" value="Unassembled WGS sequence"/>
</dbReference>
<organism evidence="2 3">
    <name type="scientific">Thelephora terrestris</name>
    <dbReference type="NCBI Taxonomy" id="56493"/>
    <lineage>
        <taxon>Eukaryota</taxon>
        <taxon>Fungi</taxon>
        <taxon>Dikarya</taxon>
        <taxon>Basidiomycota</taxon>
        <taxon>Agaricomycotina</taxon>
        <taxon>Agaricomycetes</taxon>
        <taxon>Thelephorales</taxon>
        <taxon>Thelephoraceae</taxon>
        <taxon>Thelephora</taxon>
    </lineage>
</organism>
<reference evidence="2" key="2">
    <citation type="submission" date="2020-11" db="EMBL/GenBank/DDBJ databases">
        <authorList>
            <consortium name="DOE Joint Genome Institute"/>
            <person name="Kuo A."/>
            <person name="Miyauchi S."/>
            <person name="Kiss E."/>
            <person name="Drula E."/>
            <person name="Kohler A."/>
            <person name="Sanchez-Garcia M."/>
            <person name="Andreopoulos B."/>
            <person name="Barry K.W."/>
            <person name="Bonito G."/>
            <person name="Buee M."/>
            <person name="Carver A."/>
            <person name="Chen C."/>
            <person name="Cichocki N."/>
            <person name="Clum A."/>
            <person name="Culley D."/>
            <person name="Crous P.W."/>
            <person name="Fauchery L."/>
            <person name="Girlanda M."/>
            <person name="Hayes R."/>
            <person name="Keri Z."/>
            <person name="Labutti K."/>
            <person name="Lipzen A."/>
            <person name="Lombard V."/>
            <person name="Magnuson J."/>
            <person name="Maillard F."/>
            <person name="Morin E."/>
            <person name="Murat C."/>
            <person name="Nolan M."/>
            <person name="Ohm R."/>
            <person name="Pangilinan J."/>
            <person name="Pereira M."/>
            <person name="Perotto S."/>
            <person name="Peter M."/>
            <person name="Riley R."/>
            <person name="Sitrit Y."/>
            <person name="Stielow B."/>
            <person name="Szollosi G."/>
            <person name="Zifcakova L."/>
            <person name="Stursova M."/>
            <person name="Spatafora J.W."/>
            <person name="Tedersoo L."/>
            <person name="Vaario L.-M."/>
            <person name="Yamada A."/>
            <person name="Yan M."/>
            <person name="Wang P."/>
            <person name="Xu J."/>
            <person name="Bruns T."/>
            <person name="Baldrian P."/>
            <person name="Vilgalys R."/>
            <person name="Henrissat B."/>
            <person name="Grigoriev I.V."/>
            <person name="Hibbett D."/>
            <person name="Nagy L.G."/>
            <person name="Martin F.M."/>
        </authorList>
    </citation>
    <scope>NUCLEOTIDE SEQUENCE</scope>
    <source>
        <strain evidence="2">UH-Tt-Lm1</strain>
    </source>
</reference>
<proteinExistence type="predicted"/>
<keyword evidence="3" id="KW-1185">Reference proteome</keyword>
<evidence type="ECO:0008006" key="4">
    <source>
        <dbReference type="Google" id="ProtNLM"/>
    </source>
</evidence>
<accession>A0A9P6HDL1</accession>